<feature type="domain" description="Tox-ART-HYD1" evidence="3">
    <location>
        <begin position="139"/>
        <end position="227"/>
    </location>
</feature>
<organism evidence="4 5">
    <name type="scientific">Serratia ficaria</name>
    <dbReference type="NCBI Taxonomy" id="61651"/>
    <lineage>
        <taxon>Bacteria</taxon>
        <taxon>Pseudomonadati</taxon>
        <taxon>Pseudomonadota</taxon>
        <taxon>Gammaproteobacteria</taxon>
        <taxon>Enterobacterales</taxon>
        <taxon>Yersiniaceae</taxon>
        <taxon>Serratia</taxon>
    </lineage>
</organism>
<sequence length="234" mass="26615">MAALEQAGDSRSAEIYWYHTDLNSAPLEVTDAAGKLRWSGQYDTFGKLQGQTVEGAARRNGAQYDQPLRYAGQYQDDESGLHYNLFRYYEPEVGRFTTQDPIGLRGGLNLYQYAPNPLMWVDPFGLSSKPCKTEETTRVRHYTNRKGSNAIEESGVIKAQDNGRVYVEPANKKPMSQVQAENKYQIKPGRGRDYVETDVPNSQLEWITNPRYHTQELTVKGDVVLRNPTVTKRK</sequence>
<gene>
    <name evidence="4" type="primary">wapA_5</name>
    <name evidence="4" type="ORF">SAMEA4384070_02414</name>
</gene>
<dbReference type="Pfam" id="PF03527">
    <property type="entry name" value="RHS"/>
    <property type="match status" value="1"/>
</dbReference>
<dbReference type="AlphaFoldDB" id="A0A240BZY4"/>
<dbReference type="PANTHER" id="PTHR32305">
    <property type="match status" value="1"/>
</dbReference>
<dbReference type="InterPro" id="IPR001826">
    <property type="entry name" value="RHS"/>
</dbReference>
<dbReference type="EMBL" id="LT906479">
    <property type="protein sequence ID" value="SNW01347.1"/>
    <property type="molecule type" value="Genomic_DNA"/>
</dbReference>
<evidence type="ECO:0000259" key="3">
    <source>
        <dbReference type="Pfam" id="PF15633"/>
    </source>
</evidence>
<evidence type="ECO:0000259" key="2">
    <source>
        <dbReference type="Pfam" id="PF03527"/>
    </source>
</evidence>
<protein>
    <submittedName>
        <fullName evidence="4">Cell wall-associated polypeptide CWBP200</fullName>
    </submittedName>
</protein>
<evidence type="ECO:0000313" key="4">
    <source>
        <dbReference type="EMBL" id="SNW01347.1"/>
    </source>
</evidence>
<evidence type="ECO:0000256" key="1">
    <source>
        <dbReference type="ARBA" id="ARBA00009455"/>
    </source>
</evidence>
<accession>A0A240BZY4</accession>
<dbReference type="Proteomes" id="UP000215134">
    <property type="component" value="Chromosome 1"/>
</dbReference>
<dbReference type="Gene3D" id="2.180.10.10">
    <property type="entry name" value="RHS repeat-associated core"/>
    <property type="match status" value="1"/>
</dbReference>
<name>A0A240BZY4_SERFI</name>
<proteinExistence type="inferred from homology"/>
<dbReference type="Pfam" id="PF15633">
    <property type="entry name" value="Tox-ART-HYD1"/>
    <property type="match status" value="1"/>
</dbReference>
<dbReference type="InterPro" id="IPR022385">
    <property type="entry name" value="Rhs_assc_core"/>
</dbReference>
<dbReference type="InterPro" id="IPR028920">
    <property type="entry name" value="Tox-ART-HYD1_dom"/>
</dbReference>
<reference evidence="4 5" key="1">
    <citation type="submission" date="2017-06" db="EMBL/GenBank/DDBJ databases">
        <authorList>
            <consortium name="Pathogen Informatics"/>
        </authorList>
    </citation>
    <scope>NUCLEOTIDE SEQUENCE [LARGE SCALE GENOMIC DNA]</scope>
    <source>
        <strain evidence="4 5">NCTC12148</strain>
    </source>
</reference>
<dbReference type="NCBIfam" id="TIGR03696">
    <property type="entry name" value="Rhs_assc_core"/>
    <property type="match status" value="1"/>
</dbReference>
<dbReference type="PANTHER" id="PTHR32305:SF15">
    <property type="entry name" value="PROTEIN RHSA-RELATED"/>
    <property type="match status" value="1"/>
</dbReference>
<comment type="similarity">
    <text evidence="1">Belongs to the RHS family.</text>
</comment>
<evidence type="ECO:0000313" key="5">
    <source>
        <dbReference type="Proteomes" id="UP000215134"/>
    </source>
</evidence>
<keyword evidence="5" id="KW-1185">Reference proteome</keyword>
<dbReference type="KEGG" id="sfj:SAMEA4384070_2414"/>
<dbReference type="InterPro" id="IPR050708">
    <property type="entry name" value="T6SS_VgrG/RHS"/>
</dbReference>
<feature type="domain" description="RHS protein conserved region" evidence="2">
    <location>
        <begin position="15"/>
        <end position="48"/>
    </location>
</feature>